<reference evidence="1" key="1">
    <citation type="journal article" date="2020" name="Stud. Mycol.">
        <title>101 Dothideomycetes genomes: a test case for predicting lifestyles and emergence of pathogens.</title>
        <authorList>
            <person name="Haridas S."/>
            <person name="Albert R."/>
            <person name="Binder M."/>
            <person name="Bloem J."/>
            <person name="Labutti K."/>
            <person name="Salamov A."/>
            <person name="Andreopoulos B."/>
            <person name="Baker S."/>
            <person name="Barry K."/>
            <person name="Bills G."/>
            <person name="Bluhm B."/>
            <person name="Cannon C."/>
            <person name="Castanera R."/>
            <person name="Culley D."/>
            <person name="Daum C."/>
            <person name="Ezra D."/>
            <person name="Gonzalez J."/>
            <person name="Henrissat B."/>
            <person name="Kuo A."/>
            <person name="Liang C."/>
            <person name="Lipzen A."/>
            <person name="Lutzoni F."/>
            <person name="Magnuson J."/>
            <person name="Mondo S."/>
            <person name="Nolan M."/>
            <person name="Ohm R."/>
            <person name="Pangilinan J."/>
            <person name="Park H.-J."/>
            <person name="Ramirez L."/>
            <person name="Alfaro M."/>
            <person name="Sun H."/>
            <person name="Tritt A."/>
            <person name="Yoshinaga Y."/>
            <person name="Zwiers L.-H."/>
            <person name="Turgeon B."/>
            <person name="Goodwin S."/>
            <person name="Spatafora J."/>
            <person name="Crous P."/>
            <person name="Grigoriev I."/>
        </authorList>
    </citation>
    <scope>NUCLEOTIDE SEQUENCE</scope>
    <source>
        <strain evidence="1">CBS 525.71</strain>
    </source>
</reference>
<proteinExistence type="predicted"/>
<protein>
    <submittedName>
        <fullName evidence="1">Uncharacterized protein</fullName>
    </submittedName>
</protein>
<gene>
    <name evidence="1" type="ORF">BU25DRAFT_190768</name>
</gene>
<dbReference type="Proteomes" id="UP000799754">
    <property type="component" value="Unassembled WGS sequence"/>
</dbReference>
<organism evidence="1 2">
    <name type="scientific">Macroventuria anomochaeta</name>
    <dbReference type="NCBI Taxonomy" id="301207"/>
    <lineage>
        <taxon>Eukaryota</taxon>
        <taxon>Fungi</taxon>
        <taxon>Dikarya</taxon>
        <taxon>Ascomycota</taxon>
        <taxon>Pezizomycotina</taxon>
        <taxon>Dothideomycetes</taxon>
        <taxon>Pleosporomycetidae</taxon>
        <taxon>Pleosporales</taxon>
        <taxon>Pleosporineae</taxon>
        <taxon>Didymellaceae</taxon>
        <taxon>Macroventuria</taxon>
    </lineage>
</organism>
<keyword evidence="2" id="KW-1185">Reference proteome</keyword>
<name>A0ACB6SC42_9PLEO</name>
<comment type="caution">
    <text evidence="1">The sequence shown here is derived from an EMBL/GenBank/DDBJ whole genome shotgun (WGS) entry which is preliminary data.</text>
</comment>
<dbReference type="EMBL" id="MU006704">
    <property type="protein sequence ID" value="KAF2631543.1"/>
    <property type="molecule type" value="Genomic_DNA"/>
</dbReference>
<sequence>MLQLTAGSEPTMASNHRQPYAEDYFSDDGQNKNNNGVPIGAFTPDASPGKANVRTKRSNPEDLGTEKTPTGRVPTFDVKSDSGATSQRSPPVVNTVPAAPSPTPAQRAPRPPPSRQQSTQSAQSSQSASRHPLSRRDSQASRRPPTTERRPTITREPAPKRRDSRNVDECTVPGCTGCGPDAIETRPRQSRRQSMLQTQPAESAPDVSYPHPYDTRSQVSDPTQYQASSPREAQQPRTYHTPQGGPVIQPGISRRLSVNSRQARPTSYHGDPNFNWQQPGMHSSHPNLSHEHGPPLSRSAYGNLPYTQPQMNAPYIQQYQPQGPSPAAFYQAQQMQPTHNQQRPPLQARVSQTSAYGYPIPPPVVHVERSDRNMPSARYHSNAPHQLPAQRRQPRIEYPDQEDYDSQSESESETESEEDYEPEYQPQSRLQKGAPQRRPSLRHAKTTPAPPAPEPRRPQTVVIPERRVSRRDRNLDPRPTRRTSMSRPPLVPSIKSESTYDTPRARVIVENPQSSRRESLQAYDKTFKEHRRARQQEYEQKLPKRSSRAYDNVVLGHDYERDYHDDDEEAALVTRAPLRRRDTDTEPRRRPQRSVEVRQAADAEDYINARRGERDTYADQTYEIAKRRSSRASGGPSEAESSRSKGSDNNGEIRLRIGNDAPVTLSLNGDMEGRTLQLVPIENGMNELVISSNSRSGESTYRSERGSTRGDRKTITSASQARRDAEEMTERSSQSNRRRRETRGEQDEPRRVLHRQTRRGERKGPEYQY</sequence>
<accession>A0ACB6SC42</accession>
<evidence type="ECO:0000313" key="2">
    <source>
        <dbReference type="Proteomes" id="UP000799754"/>
    </source>
</evidence>
<evidence type="ECO:0000313" key="1">
    <source>
        <dbReference type="EMBL" id="KAF2631543.1"/>
    </source>
</evidence>